<sequence>MSSVLILANPQAAADGFAWEGGYVRGIVHDFKVLRSFFEDVGIPLSAKSRCVTSSLRKKESCDIVESFFHENVQTFVLVLASHGAPVAGEIASTREGWLRFEDVLRLWVVLGHVNDVNKLLFILLDCCHSGFWVNKAARLRFPNVMVQAACLDTGTSVADYEEDCGPDTSFLCKWVIEQRWQPSPVLFVLPQRPVAMTVAGLDVERVGWKLSFVTRKKDPVRIIKALPKKCLDFLAKRLANMDVEAQVRLLIDLTDASSQHGAEWQRWRFRPVMEELQSARRPLMRKEELLVDQRTCGIFQQARDLLACSQWDDAKSCQARYFATLRTQNKDMLVEEVTLSDDEMAFQVLWHFQHYYTGAFDRALQHLTSCLDTIKENNQHFQYTSSLSALVYAWMAANWRNKAKASGTNEEVERSLRQAYRCICQMHEVADTAHMSPLVAAEVSLICGCWEADAASIGKAAFVGDLLGKSVDDLRTSLKREVERGISCCCQAGWYDGYLNNTLTLCHIEMLHAQGSKDVQMVENMLCAMPFEVASRRTQHKRNMYLAEARICKLECEEASLFDDRAFDAIRGLLCDLASAFELHKEKVKCNELEQRLKLVVARRSGA</sequence>
<gene>
    <name evidence="1" type="ORF">SCF082_LOCUS10702</name>
    <name evidence="2" type="ORF">SCF082_LOCUS10721</name>
</gene>
<evidence type="ECO:0000313" key="2">
    <source>
        <dbReference type="EMBL" id="CAK9010541.1"/>
    </source>
</evidence>
<keyword evidence="3" id="KW-1185">Reference proteome</keyword>
<reference evidence="2 3" key="1">
    <citation type="submission" date="2024-02" db="EMBL/GenBank/DDBJ databases">
        <authorList>
            <person name="Chen Y."/>
            <person name="Shah S."/>
            <person name="Dougan E. K."/>
            <person name="Thang M."/>
            <person name="Chan C."/>
        </authorList>
    </citation>
    <scope>NUCLEOTIDE SEQUENCE [LARGE SCALE GENOMIC DNA]</scope>
</reference>
<dbReference type="EMBL" id="CAXAMM010006291">
    <property type="protein sequence ID" value="CAK9010482.1"/>
    <property type="molecule type" value="Genomic_DNA"/>
</dbReference>
<accession>A0ABP0J830</accession>
<organism evidence="2 3">
    <name type="scientific">Durusdinium trenchii</name>
    <dbReference type="NCBI Taxonomy" id="1381693"/>
    <lineage>
        <taxon>Eukaryota</taxon>
        <taxon>Sar</taxon>
        <taxon>Alveolata</taxon>
        <taxon>Dinophyceae</taxon>
        <taxon>Suessiales</taxon>
        <taxon>Symbiodiniaceae</taxon>
        <taxon>Durusdinium</taxon>
    </lineage>
</organism>
<dbReference type="Proteomes" id="UP001642464">
    <property type="component" value="Unassembled WGS sequence"/>
</dbReference>
<proteinExistence type="predicted"/>
<name>A0ABP0J830_9DINO</name>
<protein>
    <submittedName>
        <fullName evidence="2">Uncharacterized protein</fullName>
    </submittedName>
</protein>
<evidence type="ECO:0000313" key="1">
    <source>
        <dbReference type="EMBL" id="CAK9010482.1"/>
    </source>
</evidence>
<dbReference type="EMBL" id="CAXAMM010006302">
    <property type="protein sequence ID" value="CAK9010541.1"/>
    <property type="molecule type" value="Genomic_DNA"/>
</dbReference>
<evidence type="ECO:0000313" key="3">
    <source>
        <dbReference type="Proteomes" id="UP001642464"/>
    </source>
</evidence>
<comment type="caution">
    <text evidence="2">The sequence shown here is derived from an EMBL/GenBank/DDBJ whole genome shotgun (WGS) entry which is preliminary data.</text>
</comment>